<name>A0A0K1E6D2_CHOCO</name>
<feature type="region of interest" description="Disordered" evidence="1">
    <location>
        <begin position="285"/>
        <end position="310"/>
    </location>
</feature>
<organism evidence="3 4">
    <name type="scientific">Chondromyces crocatus</name>
    <dbReference type="NCBI Taxonomy" id="52"/>
    <lineage>
        <taxon>Bacteria</taxon>
        <taxon>Pseudomonadati</taxon>
        <taxon>Myxococcota</taxon>
        <taxon>Polyangia</taxon>
        <taxon>Polyangiales</taxon>
        <taxon>Polyangiaceae</taxon>
        <taxon>Chondromyces</taxon>
    </lineage>
</organism>
<evidence type="ECO:0000256" key="2">
    <source>
        <dbReference type="SAM" id="SignalP"/>
    </source>
</evidence>
<dbReference type="KEGG" id="ccro:CMC5_002210"/>
<dbReference type="STRING" id="52.CMC5_002210"/>
<evidence type="ECO:0008006" key="5">
    <source>
        <dbReference type="Google" id="ProtNLM"/>
    </source>
</evidence>
<proteinExistence type="predicted"/>
<feature type="region of interest" description="Disordered" evidence="1">
    <location>
        <begin position="29"/>
        <end position="51"/>
    </location>
</feature>
<dbReference type="SUPFAM" id="SSF48695">
    <property type="entry name" value="Multiheme cytochromes"/>
    <property type="match status" value="1"/>
</dbReference>
<feature type="signal peptide" evidence="2">
    <location>
        <begin position="1"/>
        <end position="19"/>
    </location>
</feature>
<dbReference type="EMBL" id="CP012159">
    <property type="protein sequence ID" value="AKT36108.1"/>
    <property type="molecule type" value="Genomic_DNA"/>
</dbReference>
<dbReference type="PROSITE" id="PS51257">
    <property type="entry name" value="PROKAR_LIPOPROTEIN"/>
    <property type="match status" value="1"/>
</dbReference>
<protein>
    <recommendedName>
        <fullName evidence="5">Cytochrome c domain-containing protein</fullName>
    </recommendedName>
</protein>
<sequence length="310" mass="31904">MSLLLRVLLPFTVVLSAAAGCFLPSGDGADAEPSGSGAGGPVGQGGSGTGADRGLPCDVDAVLATHCRSCHGSTPSAPMALVTYEDLAANAVSDPTRSVGALSVERMASTAAPMPPGSGPTVPAAERAVLEAWLDAGMPRGACGDGGAGPVATVCTSERFWKMGDDNPHPRGGELDEEGPWMNPGRACITCHAESGDFDDDDDDDDFVVLGGTVYPTLHEPDLCYGVDDGTDEVRVVITDAQNRTYSLPLEPTGNFHLPRRAGALTFPIRAKVVANGKERVMNTPQASGDCNRCHTEQGANGAPGRIHLP</sequence>
<gene>
    <name evidence="3" type="ORF">CMC5_002210</name>
</gene>
<dbReference type="RefSeq" id="WP_050428677.1">
    <property type="nucleotide sequence ID" value="NZ_CP012159.1"/>
</dbReference>
<evidence type="ECO:0000313" key="3">
    <source>
        <dbReference type="EMBL" id="AKT36108.1"/>
    </source>
</evidence>
<feature type="compositionally biased region" description="Gly residues" evidence="1">
    <location>
        <begin position="36"/>
        <end position="51"/>
    </location>
</feature>
<evidence type="ECO:0000313" key="4">
    <source>
        <dbReference type="Proteomes" id="UP000067626"/>
    </source>
</evidence>
<dbReference type="InterPro" id="IPR036280">
    <property type="entry name" value="Multihaem_cyt_sf"/>
</dbReference>
<keyword evidence="2" id="KW-0732">Signal</keyword>
<accession>A0A0K1E6D2</accession>
<reference evidence="3 4" key="1">
    <citation type="submission" date="2015-07" db="EMBL/GenBank/DDBJ databases">
        <title>Genome analysis of myxobacterium Chondromyces crocatus Cm c5 reveals a high potential for natural compound synthesis and the genetic basis for the loss of fruiting body formation.</title>
        <authorList>
            <person name="Zaburannyi N."/>
            <person name="Bunk B."/>
            <person name="Maier J."/>
            <person name="Overmann J."/>
            <person name="Mueller R."/>
        </authorList>
    </citation>
    <scope>NUCLEOTIDE SEQUENCE [LARGE SCALE GENOMIC DNA]</scope>
    <source>
        <strain evidence="3 4">Cm c5</strain>
    </source>
</reference>
<evidence type="ECO:0000256" key="1">
    <source>
        <dbReference type="SAM" id="MobiDB-lite"/>
    </source>
</evidence>
<keyword evidence="4" id="KW-1185">Reference proteome</keyword>
<dbReference type="AlphaFoldDB" id="A0A0K1E6D2"/>
<dbReference type="OrthoDB" id="5504670at2"/>
<feature type="chain" id="PRO_5005458944" description="Cytochrome c domain-containing protein" evidence="2">
    <location>
        <begin position="20"/>
        <end position="310"/>
    </location>
</feature>
<dbReference type="Proteomes" id="UP000067626">
    <property type="component" value="Chromosome"/>
</dbReference>